<gene>
    <name evidence="2" type="ORF">GOQ27_12520</name>
</gene>
<evidence type="ECO:0000313" key="3">
    <source>
        <dbReference type="Proteomes" id="UP000724672"/>
    </source>
</evidence>
<proteinExistence type="predicted"/>
<organism evidence="2 3">
    <name type="scientific">Anaeromonas frigoriresistens</name>
    <dbReference type="NCBI Taxonomy" id="2683708"/>
    <lineage>
        <taxon>Bacteria</taxon>
        <taxon>Bacillati</taxon>
        <taxon>Bacillota</taxon>
        <taxon>Tissierellia</taxon>
        <taxon>Tissierellales</taxon>
        <taxon>Thermohalobacteraceae</taxon>
        <taxon>Anaeromonas</taxon>
    </lineage>
</organism>
<keyword evidence="1" id="KW-1133">Transmembrane helix</keyword>
<dbReference type="InterPro" id="IPR027981">
    <property type="entry name" value="DUF4446"/>
</dbReference>
<accession>A0A942UYF4</accession>
<dbReference type="Proteomes" id="UP000724672">
    <property type="component" value="Unassembled WGS sequence"/>
</dbReference>
<dbReference type="AlphaFoldDB" id="A0A942UYF4"/>
<comment type="caution">
    <text evidence="2">The sequence shown here is derived from an EMBL/GenBank/DDBJ whole genome shotgun (WGS) entry which is preliminary data.</text>
</comment>
<keyword evidence="3" id="KW-1185">Reference proteome</keyword>
<name>A0A942UYF4_9FIRM</name>
<keyword evidence="1" id="KW-0472">Membrane</keyword>
<feature type="transmembrane region" description="Helical" evidence="1">
    <location>
        <begin position="15"/>
        <end position="32"/>
    </location>
</feature>
<dbReference type="Pfam" id="PF14584">
    <property type="entry name" value="DUF4446"/>
    <property type="match status" value="1"/>
</dbReference>
<protein>
    <submittedName>
        <fullName evidence="2">DUF4446 family protein</fullName>
    </submittedName>
</protein>
<keyword evidence="1" id="KW-0812">Transmembrane</keyword>
<sequence>MDRVNEILNLYTNEIILGLIVFSLFLLLLFLIQEFRVSSIKKKYNKLLEDSKGTSLEEILFNHLDEMKNVKEEVKEVKNYASNIDNRLKTSIQRVGMIRYNAFDDMGSDLSFSVALLDDNNTGIVISNLFGRNESITYGKPVINGESDYKLSIEEIQAIDRAKRNSLYMEDKMRKAVK</sequence>
<reference evidence="2" key="1">
    <citation type="submission" date="2019-12" db="EMBL/GenBank/DDBJ databases">
        <title>Clostridiaceae gen. nov. sp. nov., isolated from sediment in Xinjiang, China.</title>
        <authorList>
            <person name="Zhang R."/>
        </authorList>
    </citation>
    <scope>NUCLEOTIDE SEQUENCE</scope>
    <source>
        <strain evidence="2">D2Q-11</strain>
    </source>
</reference>
<evidence type="ECO:0000313" key="2">
    <source>
        <dbReference type="EMBL" id="MBS4539291.1"/>
    </source>
</evidence>
<evidence type="ECO:0000256" key="1">
    <source>
        <dbReference type="SAM" id="Phobius"/>
    </source>
</evidence>
<dbReference type="EMBL" id="WSFT01000047">
    <property type="protein sequence ID" value="MBS4539291.1"/>
    <property type="molecule type" value="Genomic_DNA"/>
</dbReference>
<dbReference type="RefSeq" id="WP_203367216.1">
    <property type="nucleotide sequence ID" value="NZ_WSFT01000047.1"/>
</dbReference>